<reference evidence="2" key="1">
    <citation type="submission" date="2020-04" db="EMBL/GenBank/DDBJ databases">
        <authorList>
            <person name="Chiriac C."/>
            <person name="Salcher M."/>
            <person name="Ghai R."/>
            <person name="Kavagutti S V."/>
        </authorList>
    </citation>
    <scope>NUCLEOTIDE SEQUENCE</scope>
</reference>
<feature type="compositionally biased region" description="Polar residues" evidence="1">
    <location>
        <begin position="44"/>
        <end position="53"/>
    </location>
</feature>
<accession>A0A6J5N4Y5</accession>
<proteinExistence type="predicted"/>
<feature type="region of interest" description="Disordered" evidence="1">
    <location>
        <begin position="1"/>
        <end position="53"/>
    </location>
</feature>
<gene>
    <name evidence="2" type="ORF">UFOVP640_32</name>
    <name evidence="3" type="ORF">UFOVP759_36</name>
</gene>
<dbReference type="EMBL" id="LR798359">
    <property type="protein sequence ID" value="CAB5226090.1"/>
    <property type="molecule type" value="Genomic_DNA"/>
</dbReference>
<dbReference type="EMBL" id="LR796599">
    <property type="protein sequence ID" value="CAB4153862.1"/>
    <property type="molecule type" value="Genomic_DNA"/>
</dbReference>
<evidence type="ECO:0000313" key="3">
    <source>
        <dbReference type="EMBL" id="CAB5226090.1"/>
    </source>
</evidence>
<evidence type="ECO:0000313" key="2">
    <source>
        <dbReference type="EMBL" id="CAB4153862.1"/>
    </source>
</evidence>
<sequence length="53" mass="6170">MSKKDPIDSYHHEAGKGARPRPVDREKFENNWDKIFGKKKEQTHASTSSSQKR</sequence>
<protein>
    <submittedName>
        <fullName evidence="2">Uncharacterized protein</fullName>
    </submittedName>
</protein>
<evidence type="ECO:0000256" key="1">
    <source>
        <dbReference type="SAM" id="MobiDB-lite"/>
    </source>
</evidence>
<organism evidence="2">
    <name type="scientific">uncultured Caudovirales phage</name>
    <dbReference type="NCBI Taxonomy" id="2100421"/>
    <lineage>
        <taxon>Viruses</taxon>
        <taxon>Duplodnaviria</taxon>
        <taxon>Heunggongvirae</taxon>
        <taxon>Uroviricota</taxon>
        <taxon>Caudoviricetes</taxon>
        <taxon>Peduoviridae</taxon>
        <taxon>Maltschvirus</taxon>
        <taxon>Maltschvirus maltsch</taxon>
    </lineage>
</organism>
<feature type="compositionally biased region" description="Basic and acidic residues" evidence="1">
    <location>
        <begin position="1"/>
        <end position="43"/>
    </location>
</feature>
<name>A0A6J5N4Y5_9CAUD</name>